<protein>
    <recommendedName>
        <fullName evidence="3">Lipoprotein</fullName>
    </recommendedName>
</protein>
<reference evidence="1 2" key="1">
    <citation type="journal article" date="2017" name="Genome Announc.">
        <title>Complete Genome Sequences of Two Acetylene-Fermenting Pelobacter acetylenicus Strains.</title>
        <authorList>
            <person name="Sutton J.M."/>
            <person name="Baesman S.M."/>
            <person name="Fierst J.L."/>
            <person name="Poret-Peterson A.T."/>
            <person name="Oremland R.S."/>
            <person name="Dunlap D.S."/>
            <person name="Akob D.M."/>
        </authorList>
    </citation>
    <scope>NUCLEOTIDE SEQUENCE [LARGE SCALE GENOMIC DNA]</scope>
    <source>
        <strain evidence="1 2">DSM 3247</strain>
    </source>
</reference>
<dbReference type="KEGG" id="pace:A6070_13070"/>
<dbReference type="RefSeq" id="WP_072286205.1">
    <property type="nucleotide sequence ID" value="NZ_CP015455.1"/>
</dbReference>
<dbReference type="PROSITE" id="PS51257">
    <property type="entry name" value="PROKAR_LIPOPROTEIN"/>
    <property type="match status" value="1"/>
</dbReference>
<proteinExistence type="predicted"/>
<sequence>MKRLAVFFLFVILVISGCSKPGEDFVGEWVDTKYKNIVMTIEVNGDNFIIRRAAPSFRDGKIETKNIPATFENGTLKVNSGFRNVDLTIDEKTGLLTDGEREYKKR</sequence>
<evidence type="ECO:0008006" key="3">
    <source>
        <dbReference type="Google" id="ProtNLM"/>
    </source>
</evidence>
<organism evidence="1 2">
    <name type="scientific">Syntrophotalea acetylenica</name>
    <name type="common">Pelobacter acetylenicus</name>
    <dbReference type="NCBI Taxonomy" id="29542"/>
    <lineage>
        <taxon>Bacteria</taxon>
        <taxon>Pseudomonadati</taxon>
        <taxon>Thermodesulfobacteriota</taxon>
        <taxon>Desulfuromonadia</taxon>
        <taxon>Desulfuromonadales</taxon>
        <taxon>Syntrophotaleaceae</taxon>
        <taxon>Syntrophotalea</taxon>
    </lineage>
</organism>
<dbReference type="EMBL" id="CP015518">
    <property type="protein sequence ID" value="APG24366.1"/>
    <property type="molecule type" value="Genomic_DNA"/>
</dbReference>
<gene>
    <name evidence="1" type="ORF">A7E75_04435</name>
</gene>
<dbReference type="OrthoDB" id="6000589at2"/>
<evidence type="ECO:0000313" key="2">
    <source>
        <dbReference type="Proteomes" id="UP000182264"/>
    </source>
</evidence>
<accession>A0A1L3GEI5</accession>
<evidence type="ECO:0000313" key="1">
    <source>
        <dbReference type="EMBL" id="APG24366.1"/>
    </source>
</evidence>
<dbReference type="AlphaFoldDB" id="A0A1L3GEI5"/>
<dbReference type="Proteomes" id="UP000182264">
    <property type="component" value="Chromosome"/>
</dbReference>
<name>A0A1L3GEI5_SYNAC</name>
<keyword evidence="2" id="KW-1185">Reference proteome</keyword>